<dbReference type="CDD" id="cd13919">
    <property type="entry name" value="CuRO_HCO_II_like_5"/>
    <property type="match status" value="1"/>
</dbReference>
<evidence type="ECO:0000256" key="5">
    <source>
        <dbReference type="ARBA" id="ARBA00022692"/>
    </source>
</evidence>
<sequence>MMIAFVMTLVVAGSLLFHFLSPWRATPIASNWGFIDDTMALTFWITGAGFVAVVLFMAYCLYRFRHQPGRRAAYEPENRKLEAWLAGVTTIAVVALLAPGLLVWNQFITVPKDALEIEAVGVQWNWSFRLPGADNQFGSSDIRYIDSTNSLGLSPVDSRGQDDLLVTNGELHLPFGKPIKVLLRSIDVLHDFYVPEIRAKMDLVPGIVTYFWFTPTKLGEYEILCAAYCGTGHPQMRGKLIVESEGDFATWRAAQQTFEQSRKSDAGAGARASAQ</sequence>
<evidence type="ECO:0000256" key="7">
    <source>
        <dbReference type="ARBA" id="ARBA00022967"/>
    </source>
</evidence>
<keyword evidence="11 13" id="KW-0472">Membrane</keyword>
<dbReference type="RefSeq" id="WP_332082955.1">
    <property type="nucleotide sequence ID" value="NZ_JAZHYN010000067.1"/>
</dbReference>
<evidence type="ECO:0000256" key="11">
    <source>
        <dbReference type="ARBA" id="ARBA00023136"/>
    </source>
</evidence>
<feature type="domain" description="Cytochrome oxidase subunit II copper A binding" evidence="14">
    <location>
        <begin position="112"/>
        <end position="254"/>
    </location>
</feature>
<feature type="transmembrane region" description="Helical" evidence="13">
    <location>
        <begin position="83"/>
        <end position="104"/>
    </location>
</feature>
<dbReference type="PANTHER" id="PTHR22888">
    <property type="entry name" value="CYTOCHROME C OXIDASE, SUBUNIT II"/>
    <property type="match status" value="1"/>
</dbReference>
<dbReference type="EC" id="7.1.1.9" evidence="3"/>
<name>A0ABU7XKK5_9HYPH</name>
<comment type="subcellular location">
    <subcellularLocation>
        <location evidence="1">Membrane</location>
        <topology evidence="1">Multi-pass membrane protein</topology>
    </subcellularLocation>
</comment>
<evidence type="ECO:0000313" key="16">
    <source>
        <dbReference type="Proteomes" id="UP001350748"/>
    </source>
</evidence>
<evidence type="ECO:0000256" key="8">
    <source>
        <dbReference type="ARBA" id="ARBA00022982"/>
    </source>
</evidence>
<keyword evidence="5 13" id="KW-0812">Transmembrane</keyword>
<feature type="transmembrane region" description="Helical" evidence="13">
    <location>
        <begin position="43"/>
        <end position="62"/>
    </location>
</feature>
<evidence type="ECO:0000256" key="13">
    <source>
        <dbReference type="SAM" id="Phobius"/>
    </source>
</evidence>
<keyword evidence="16" id="KW-1185">Reference proteome</keyword>
<keyword evidence="8" id="KW-0249">Electron transport</keyword>
<dbReference type="InterPro" id="IPR036257">
    <property type="entry name" value="Cyt_c_oxidase_su2_TM_sf"/>
</dbReference>
<keyword evidence="4" id="KW-0813">Transport</keyword>
<dbReference type="InterPro" id="IPR002429">
    <property type="entry name" value="CcO_II-like_C"/>
</dbReference>
<reference evidence="15 16" key="1">
    <citation type="submission" date="2024-02" db="EMBL/GenBank/DDBJ databases">
        <authorList>
            <person name="Grouzdev D."/>
        </authorList>
    </citation>
    <scope>NUCLEOTIDE SEQUENCE [LARGE SCALE GENOMIC DNA]</scope>
    <source>
        <strain evidence="15 16">9N</strain>
    </source>
</reference>
<accession>A0ABU7XKK5</accession>
<evidence type="ECO:0000313" key="15">
    <source>
        <dbReference type="EMBL" id="MEF3367922.1"/>
    </source>
</evidence>
<dbReference type="SUPFAM" id="SSF49503">
    <property type="entry name" value="Cupredoxins"/>
    <property type="match status" value="1"/>
</dbReference>
<comment type="caution">
    <text evidence="15">The sequence shown here is derived from an EMBL/GenBank/DDBJ whole genome shotgun (WGS) entry which is preliminary data.</text>
</comment>
<evidence type="ECO:0000259" key="14">
    <source>
        <dbReference type="PROSITE" id="PS50857"/>
    </source>
</evidence>
<comment type="similarity">
    <text evidence="2">Belongs to the cytochrome c oxidase subunit 2 family.</text>
</comment>
<comment type="catalytic activity">
    <reaction evidence="12">
        <text>4 Fe(II)-[cytochrome c] + O2 + 8 H(+)(in) = 4 Fe(III)-[cytochrome c] + 2 H2O + 4 H(+)(out)</text>
        <dbReference type="Rhea" id="RHEA:11436"/>
        <dbReference type="Rhea" id="RHEA-COMP:10350"/>
        <dbReference type="Rhea" id="RHEA-COMP:14399"/>
        <dbReference type="ChEBI" id="CHEBI:15377"/>
        <dbReference type="ChEBI" id="CHEBI:15378"/>
        <dbReference type="ChEBI" id="CHEBI:15379"/>
        <dbReference type="ChEBI" id="CHEBI:29033"/>
        <dbReference type="ChEBI" id="CHEBI:29034"/>
        <dbReference type="EC" id="7.1.1.9"/>
    </reaction>
</comment>
<gene>
    <name evidence="15" type="ORF">V3H18_15415</name>
</gene>
<dbReference type="Gene3D" id="1.10.287.90">
    <property type="match status" value="1"/>
</dbReference>
<evidence type="ECO:0000256" key="6">
    <source>
        <dbReference type="ARBA" id="ARBA00022723"/>
    </source>
</evidence>
<dbReference type="Pfam" id="PF00116">
    <property type="entry name" value="COX2"/>
    <property type="match status" value="1"/>
</dbReference>
<dbReference type="EMBL" id="JAZHYN010000067">
    <property type="protein sequence ID" value="MEF3367922.1"/>
    <property type="molecule type" value="Genomic_DNA"/>
</dbReference>
<protein>
    <recommendedName>
        <fullName evidence="3">cytochrome-c oxidase</fullName>
        <ecNumber evidence="3">7.1.1.9</ecNumber>
    </recommendedName>
</protein>
<evidence type="ECO:0000256" key="10">
    <source>
        <dbReference type="ARBA" id="ARBA00023008"/>
    </source>
</evidence>
<keyword evidence="7" id="KW-1278">Translocase</keyword>
<proteinExistence type="inferred from homology"/>
<dbReference type="PRINTS" id="PR01166">
    <property type="entry name" value="CYCOXIDASEII"/>
</dbReference>
<dbReference type="Gene3D" id="2.60.40.420">
    <property type="entry name" value="Cupredoxins - blue copper proteins"/>
    <property type="match status" value="1"/>
</dbReference>
<keyword evidence="10" id="KW-0186">Copper</keyword>
<dbReference type="InterPro" id="IPR001505">
    <property type="entry name" value="Copper_CuA"/>
</dbReference>
<dbReference type="InterPro" id="IPR008972">
    <property type="entry name" value="Cupredoxin"/>
</dbReference>
<dbReference type="PROSITE" id="PS50857">
    <property type="entry name" value="COX2_CUA"/>
    <property type="match status" value="1"/>
</dbReference>
<keyword evidence="9 13" id="KW-1133">Transmembrane helix</keyword>
<evidence type="ECO:0000256" key="4">
    <source>
        <dbReference type="ARBA" id="ARBA00022448"/>
    </source>
</evidence>
<evidence type="ECO:0000256" key="9">
    <source>
        <dbReference type="ARBA" id="ARBA00022989"/>
    </source>
</evidence>
<evidence type="ECO:0000256" key="12">
    <source>
        <dbReference type="ARBA" id="ARBA00047816"/>
    </source>
</evidence>
<dbReference type="Proteomes" id="UP001350748">
    <property type="component" value="Unassembled WGS sequence"/>
</dbReference>
<evidence type="ECO:0000256" key="2">
    <source>
        <dbReference type="ARBA" id="ARBA00007866"/>
    </source>
</evidence>
<dbReference type="PANTHER" id="PTHR22888:SF9">
    <property type="entry name" value="CYTOCHROME C OXIDASE SUBUNIT 2"/>
    <property type="match status" value="1"/>
</dbReference>
<evidence type="ECO:0000256" key="1">
    <source>
        <dbReference type="ARBA" id="ARBA00004141"/>
    </source>
</evidence>
<keyword evidence="6" id="KW-0479">Metal-binding</keyword>
<dbReference type="PROSITE" id="PS00078">
    <property type="entry name" value="COX2"/>
    <property type="match status" value="1"/>
</dbReference>
<evidence type="ECO:0000256" key="3">
    <source>
        <dbReference type="ARBA" id="ARBA00012949"/>
    </source>
</evidence>
<dbReference type="InterPro" id="IPR045187">
    <property type="entry name" value="CcO_II"/>
</dbReference>
<organism evidence="15 16">
    <name type="scientific">Methylocystis borbori</name>
    <dbReference type="NCBI Taxonomy" id="3118750"/>
    <lineage>
        <taxon>Bacteria</taxon>
        <taxon>Pseudomonadati</taxon>
        <taxon>Pseudomonadota</taxon>
        <taxon>Alphaproteobacteria</taxon>
        <taxon>Hyphomicrobiales</taxon>
        <taxon>Methylocystaceae</taxon>
        <taxon>Methylocystis</taxon>
    </lineage>
</organism>